<reference evidence="3" key="1">
    <citation type="submission" date="2013-02" db="EMBL/GenBank/DDBJ databases">
        <title>The complete genome sequence of Corynebacterium casei LMG S-19264 (=DSM 44701).</title>
        <authorList>
            <person name="Ruckert C."/>
            <person name="Albersmeier A."/>
            <person name="Kalinowski J."/>
        </authorList>
    </citation>
    <scope>NUCLEOTIDE SEQUENCE [LARGE SCALE GENOMIC DNA]</scope>
    <source>
        <strain evidence="3">LMG S-19264</strain>
    </source>
</reference>
<accession>A0ABN4CEF9</accession>
<keyword evidence="1" id="KW-0472">Membrane</keyword>
<evidence type="ECO:0000313" key="3">
    <source>
        <dbReference type="Proteomes" id="UP000019226"/>
    </source>
</evidence>
<keyword evidence="1" id="KW-1133">Transmembrane helix</keyword>
<proteinExistence type="predicted"/>
<keyword evidence="3" id="KW-1185">Reference proteome</keyword>
<dbReference type="EMBL" id="CP004350">
    <property type="protein sequence ID" value="AHI20516.1"/>
    <property type="molecule type" value="Genomic_DNA"/>
</dbReference>
<evidence type="ECO:0008006" key="4">
    <source>
        <dbReference type="Google" id="ProtNLM"/>
    </source>
</evidence>
<name>A0ABN4CEF9_9CORY</name>
<dbReference type="Proteomes" id="UP000019226">
    <property type="component" value="Chromosome"/>
</dbReference>
<evidence type="ECO:0000313" key="2">
    <source>
        <dbReference type="EMBL" id="AHI20516.1"/>
    </source>
</evidence>
<keyword evidence="1" id="KW-0812">Transmembrane</keyword>
<evidence type="ECO:0000256" key="1">
    <source>
        <dbReference type="SAM" id="Phobius"/>
    </source>
</evidence>
<organism evidence="2 3">
    <name type="scientific">Corynebacterium casei LMG S-19264</name>
    <dbReference type="NCBI Taxonomy" id="1285583"/>
    <lineage>
        <taxon>Bacteria</taxon>
        <taxon>Bacillati</taxon>
        <taxon>Actinomycetota</taxon>
        <taxon>Actinomycetes</taxon>
        <taxon>Mycobacteriales</taxon>
        <taxon>Corynebacteriaceae</taxon>
        <taxon>Corynebacterium</taxon>
    </lineage>
</organism>
<feature type="transmembrane region" description="Helical" evidence="1">
    <location>
        <begin position="59"/>
        <end position="76"/>
    </location>
</feature>
<dbReference type="PROSITE" id="PS51257">
    <property type="entry name" value="PROKAR_LIPOPROTEIN"/>
    <property type="match status" value="1"/>
</dbReference>
<feature type="transmembrane region" description="Helical" evidence="1">
    <location>
        <begin position="12"/>
        <end position="33"/>
    </location>
</feature>
<protein>
    <recommendedName>
        <fullName evidence="4">Secreted protein</fullName>
    </recommendedName>
</protein>
<gene>
    <name evidence="2" type="ORF">CCASEI_09795</name>
</gene>
<sequence>MKTRKKLTPTQIVLIVLLGIALACLVGVLNGVYTLGQAVGDADAVPAAFVDSKVARAELYGYAALVCTALSFVLILKDWLRGSQSAS</sequence>